<keyword evidence="1" id="KW-0472">Membrane</keyword>
<dbReference type="EMBL" id="VCQT01000022">
    <property type="protein sequence ID" value="TMW13739.1"/>
    <property type="molecule type" value="Genomic_DNA"/>
</dbReference>
<protein>
    <submittedName>
        <fullName evidence="2">Uncharacterized protein</fullName>
    </submittedName>
</protein>
<feature type="transmembrane region" description="Helical" evidence="1">
    <location>
        <begin position="12"/>
        <end position="31"/>
    </location>
</feature>
<proteinExistence type="predicted"/>
<comment type="caution">
    <text evidence="2">The sequence shown here is derived from an EMBL/GenBank/DDBJ whole genome shotgun (WGS) entry which is preliminary data.</text>
</comment>
<accession>A0ABY2XMY0</accession>
<dbReference type="RefSeq" id="WP_138771779.1">
    <property type="nucleotide sequence ID" value="NZ_JBHSSX010000020.1"/>
</dbReference>
<reference evidence="2 3" key="1">
    <citation type="submission" date="2019-05" db="EMBL/GenBank/DDBJ databases">
        <title>Genome of Alcanivorax gelatiniphagus, an oil degrading marine bacteria.</title>
        <authorList>
            <person name="Kwon K.K."/>
        </authorList>
    </citation>
    <scope>NUCLEOTIDE SEQUENCE [LARGE SCALE GENOMIC DNA]</scope>
    <source>
        <strain evidence="2 3">MEBiC 08158</strain>
    </source>
</reference>
<keyword evidence="1" id="KW-1133">Transmembrane helix</keyword>
<keyword evidence="1" id="KW-0812">Transmembrane</keyword>
<keyword evidence="3" id="KW-1185">Reference proteome</keyword>
<gene>
    <name evidence="2" type="ORF">FGS76_06325</name>
</gene>
<sequence length="185" mass="20946">METAGKSKGRFALTLAVISLLGVIYLLLYQFTEGKRRASQIGMLTMTVKGLQATNMELASELKALQTTTQDLNLDYLLRKFRYNVDFATPDVQEINKGFMVVRASQEEHLTGIKFEGRIINTQSVTHENLTFRITANEKSKEFNVNKISPGNSTAFSVYMPDLNAEDSRYATLEYMSSSVKFYIR</sequence>
<evidence type="ECO:0000313" key="2">
    <source>
        <dbReference type="EMBL" id="TMW13739.1"/>
    </source>
</evidence>
<evidence type="ECO:0000313" key="3">
    <source>
        <dbReference type="Proteomes" id="UP000739180"/>
    </source>
</evidence>
<organism evidence="2 3">
    <name type="scientific">Alloalcanivorax gelatiniphagus</name>
    <dbReference type="NCBI Taxonomy" id="1194167"/>
    <lineage>
        <taxon>Bacteria</taxon>
        <taxon>Pseudomonadati</taxon>
        <taxon>Pseudomonadota</taxon>
        <taxon>Gammaproteobacteria</taxon>
        <taxon>Oceanospirillales</taxon>
        <taxon>Alcanivoracaceae</taxon>
        <taxon>Alloalcanivorax</taxon>
    </lineage>
</organism>
<dbReference type="Proteomes" id="UP000739180">
    <property type="component" value="Unassembled WGS sequence"/>
</dbReference>
<name>A0ABY2XMY0_9GAMM</name>
<evidence type="ECO:0000256" key="1">
    <source>
        <dbReference type="SAM" id="Phobius"/>
    </source>
</evidence>